<evidence type="ECO:0000313" key="2">
    <source>
        <dbReference type="EMBL" id="KAG0660502.1"/>
    </source>
</evidence>
<feature type="region of interest" description="Disordered" evidence="1">
    <location>
        <begin position="187"/>
        <end position="236"/>
    </location>
</feature>
<gene>
    <name evidence="2" type="ORF">C6P46_004526</name>
</gene>
<protein>
    <submittedName>
        <fullName evidence="2">Uncharacterized protein</fullName>
    </submittedName>
</protein>
<evidence type="ECO:0000313" key="3">
    <source>
        <dbReference type="Proteomes" id="UP000777482"/>
    </source>
</evidence>
<feature type="compositionally biased region" description="Low complexity" evidence="1">
    <location>
        <begin position="18"/>
        <end position="28"/>
    </location>
</feature>
<dbReference type="OrthoDB" id="10008801at2759"/>
<reference evidence="2 3" key="1">
    <citation type="submission" date="2020-11" db="EMBL/GenBank/DDBJ databases">
        <title>Kefir isolates.</title>
        <authorList>
            <person name="Marcisauskas S."/>
            <person name="Kim Y."/>
            <person name="Blasche S."/>
        </authorList>
    </citation>
    <scope>NUCLEOTIDE SEQUENCE [LARGE SCALE GENOMIC DNA]</scope>
    <source>
        <strain evidence="2 3">KR</strain>
    </source>
</reference>
<feature type="region of interest" description="Disordered" evidence="1">
    <location>
        <begin position="1"/>
        <end position="28"/>
    </location>
</feature>
<keyword evidence="3" id="KW-1185">Reference proteome</keyword>
<dbReference type="Proteomes" id="UP000777482">
    <property type="component" value="Unassembled WGS sequence"/>
</dbReference>
<accession>A0A9P6W2L7</accession>
<proteinExistence type="predicted"/>
<sequence length="236" mass="25872">MQSAPRLARTAVRQAARTPTTVSTSTSSPFVTTHLYSLHSTQAQPVSLRFPTSHVRGLSSTARVEAKEPEQDPFASEKFASEHAPLFQRIQQHPEVLDAIENMARVTRDKTGVDLAAGQKPSMMMMLQLARDPDLRAASERLMAALRAAGVEFNPAEAFQALQQMGGEGFEKMAEKGLEAYHEKVRTASGKGEGEEGEGNNGGSKNIEAHSFIDPAQFDLPRERNSSSYDWKVNFP</sequence>
<evidence type="ECO:0000256" key="1">
    <source>
        <dbReference type="SAM" id="MobiDB-lite"/>
    </source>
</evidence>
<comment type="caution">
    <text evidence="2">The sequence shown here is derived from an EMBL/GenBank/DDBJ whole genome shotgun (WGS) entry which is preliminary data.</text>
</comment>
<dbReference type="EMBL" id="PUHQ01000043">
    <property type="protein sequence ID" value="KAG0660502.1"/>
    <property type="molecule type" value="Genomic_DNA"/>
</dbReference>
<dbReference type="AlphaFoldDB" id="A0A9P6W2L7"/>
<organism evidence="2 3">
    <name type="scientific">Rhodotorula mucilaginosa</name>
    <name type="common">Yeast</name>
    <name type="synonym">Rhodotorula rubra</name>
    <dbReference type="NCBI Taxonomy" id="5537"/>
    <lineage>
        <taxon>Eukaryota</taxon>
        <taxon>Fungi</taxon>
        <taxon>Dikarya</taxon>
        <taxon>Basidiomycota</taxon>
        <taxon>Pucciniomycotina</taxon>
        <taxon>Microbotryomycetes</taxon>
        <taxon>Sporidiobolales</taxon>
        <taxon>Sporidiobolaceae</taxon>
        <taxon>Rhodotorula</taxon>
    </lineage>
</organism>
<name>A0A9P6W2L7_RHOMI</name>